<evidence type="ECO:0000256" key="9">
    <source>
        <dbReference type="ARBA" id="ARBA00023160"/>
    </source>
</evidence>
<proteinExistence type="inferred from homology"/>
<keyword evidence="2 10" id="KW-0444">Lipid biosynthesis</keyword>
<evidence type="ECO:0000313" key="13">
    <source>
        <dbReference type="Proteomes" id="UP001378592"/>
    </source>
</evidence>
<name>A0AAN9ZFS4_9ORTH</name>
<comment type="subcellular location">
    <subcellularLocation>
        <location evidence="1">Membrane</location>
        <topology evidence="1">Multi-pass membrane protein</topology>
    </subcellularLocation>
</comment>
<dbReference type="PANTHER" id="PTHR11157:SF162">
    <property type="entry name" value="ELONGATION OF VERY LONG CHAIN FATTY ACIDS PROTEIN"/>
    <property type="match status" value="1"/>
</dbReference>
<evidence type="ECO:0000256" key="6">
    <source>
        <dbReference type="ARBA" id="ARBA00022989"/>
    </source>
</evidence>
<comment type="similarity">
    <text evidence="10">Belongs to the ELO family.</text>
</comment>
<keyword evidence="5 10" id="KW-0276">Fatty acid metabolism</keyword>
<evidence type="ECO:0000256" key="3">
    <source>
        <dbReference type="ARBA" id="ARBA00022679"/>
    </source>
</evidence>
<evidence type="ECO:0000256" key="1">
    <source>
        <dbReference type="ARBA" id="ARBA00004141"/>
    </source>
</evidence>
<feature type="transmembrane region" description="Helical" evidence="10">
    <location>
        <begin position="178"/>
        <end position="200"/>
    </location>
</feature>
<evidence type="ECO:0000256" key="8">
    <source>
        <dbReference type="ARBA" id="ARBA00023136"/>
    </source>
</evidence>
<dbReference type="Pfam" id="PF01151">
    <property type="entry name" value="ELO"/>
    <property type="match status" value="1"/>
</dbReference>
<evidence type="ECO:0000256" key="11">
    <source>
        <dbReference type="SAM" id="MobiDB-lite"/>
    </source>
</evidence>
<dbReference type="GO" id="GO:0042761">
    <property type="term" value="P:very long-chain fatty acid biosynthetic process"/>
    <property type="evidence" value="ECO:0007669"/>
    <property type="project" value="TreeGrafter"/>
</dbReference>
<evidence type="ECO:0000256" key="4">
    <source>
        <dbReference type="ARBA" id="ARBA00022692"/>
    </source>
</evidence>
<feature type="transmembrane region" description="Helical" evidence="10">
    <location>
        <begin position="41"/>
        <end position="58"/>
    </location>
</feature>
<dbReference type="GO" id="GO:0034625">
    <property type="term" value="P:fatty acid elongation, monounsaturated fatty acid"/>
    <property type="evidence" value="ECO:0007669"/>
    <property type="project" value="TreeGrafter"/>
</dbReference>
<dbReference type="GO" id="GO:0030148">
    <property type="term" value="P:sphingolipid biosynthetic process"/>
    <property type="evidence" value="ECO:0007669"/>
    <property type="project" value="TreeGrafter"/>
</dbReference>
<keyword evidence="6 10" id="KW-1133">Transmembrane helix</keyword>
<dbReference type="Proteomes" id="UP001378592">
    <property type="component" value="Unassembled WGS sequence"/>
</dbReference>
<keyword evidence="13" id="KW-1185">Reference proteome</keyword>
<dbReference type="EMBL" id="JAZDUA010000029">
    <property type="protein sequence ID" value="KAK7872100.1"/>
    <property type="molecule type" value="Genomic_DNA"/>
</dbReference>
<feature type="region of interest" description="Disordered" evidence="11">
    <location>
        <begin position="276"/>
        <end position="296"/>
    </location>
</feature>
<keyword evidence="3 10" id="KW-0808">Transferase</keyword>
<dbReference type="GO" id="GO:0005789">
    <property type="term" value="C:endoplasmic reticulum membrane"/>
    <property type="evidence" value="ECO:0007669"/>
    <property type="project" value="TreeGrafter"/>
</dbReference>
<evidence type="ECO:0000256" key="2">
    <source>
        <dbReference type="ARBA" id="ARBA00022516"/>
    </source>
</evidence>
<dbReference type="AlphaFoldDB" id="A0AAN9ZFS4"/>
<keyword evidence="4 10" id="KW-0812">Transmembrane</keyword>
<feature type="transmembrane region" description="Helical" evidence="10">
    <location>
        <begin position="70"/>
        <end position="89"/>
    </location>
</feature>
<evidence type="ECO:0000313" key="12">
    <source>
        <dbReference type="EMBL" id="KAK7872100.1"/>
    </source>
</evidence>
<feature type="transmembrane region" description="Helical" evidence="10">
    <location>
        <begin position="242"/>
        <end position="261"/>
    </location>
</feature>
<evidence type="ECO:0000256" key="10">
    <source>
        <dbReference type="RuleBase" id="RU361115"/>
    </source>
</evidence>
<keyword evidence="7 10" id="KW-0443">Lipid metabolism</keyword>
<organism evidence="12 13">
    <name type="scientific">Gryllus longicercus</name>
    <dbReference type="NCBI Taxonomy" id="2509291"/>
    <lineage>
        <taxon>Eukaryota</taxon>
        <taxon>Metazoa</taxon>
        <taxon>Ecdysozoa</taxon>
        <taxon>Arthropoda</taxon>
        <taxon>Hexapoda</taxon>
        <taxon>Insecta</taxon>
        <taxon>Pterygota</taxon>
        <taxon>Neoptera</taxon>
        <taxon>Polyneoptera</taxon>
        <taxon>Orthoptera</taxon>
        <taxon>Ensifera</taxon>
        <taxon>Gryllidea</taxon>
        <taxon>Grylloidea</taxon>
        <taxon>Gryllidae</taxon>
        <taxon>Gryllinae</taxon>
        <taxon>Gryllus</taxon>
    </lineage>
</organism>
<dbReference type="GO" id="GO:0009922">
    <property type="term" value="F:fatty acid elongase activity"/>
    <property type="evidence" value="ECO:0007669"/>
    <property type="project" value="UniProtKB-EC"/>
</dbReference>
<evidence type="ECO:0000256" key="5">
    <source>
        <dbReference type="ARBA" id="ARBA00022832"/>
    </source>
</evidence>
<keyword evidence="9 10" id="KW-0275">Fatty acid biosynthesis</keyword>
<dbReference type="GO" id="GO:0034626">
    <property type="term" value="P:fatty acid elongation, polyunsaturated fatty acid"/>
    <property type="evidence" value="ECO:0007669"/>
    <property type="project" value="TreeGrafter"/>
</dbReference>
<sequence length="339" mass="39668">MANMDPYFAGHLKNLVHYYEDFMENSGDPRMKNLPLMDNPLPTLFICLVYMHFCKAIGPRLMRHRKPLELRYFSVLYYFAQMALNGWIFNEYLQTVLLGINNSQCQPLDCSNGPMAERMANTCWWYFISKFMEMFDTVIFLITKKNYPVTDMHIVHHSLMPISVWAGLKFAPGNHSTLFALVNTFVHVVMYLYYMLTAIGPKSKYLQSGRKYLTGLQILQFLIVLGHQFQFAFTECTYSKGFVLWIALHGLFVFLLFADFYNKKYESGMKRIPTQPKVTDAPAKNEAVTEGEQEKRQVPIPMERTFRIWDREETENTDTTDGQRPFTLTEELSTQDKEE</sequence>
<dbReference type="EC" id="2.3.1.199" evidence="10"/>
<dbReference type="InterPro" id="IPR002076">
    <property type="entry name" value="ELO_fam"/>
</dbReference>
<feature type="region of interest" description="Disordered" evidence="11">
    <location>
        <begin position="309"/>
        <end position="339"/>
    </location>
</feature>
<protein>
    <recommendedName>
        <fullName evidence="10">Elongation of very long chain fatty acids protein</fullName>
        <ecNumber evidence="10">2.3.1.199</ecNumber>
    </recommendedName>
    <alternativeName>
        <fullName evidence="10">Very-long-chain 3-oxoacyl-CoA synthase</fullName>
    </alternativeName>
</protein>
<comment type="caution">
    <text evidence="12">The sequence shown here is derived from an EMBL/GenBank/DDBJ whole genome shotgun (WGS) entry which is preliminary data.</text>
</comment>
<comment type="catalytic activity">
    <reaction evidence="10">
        <text>a very-long-chain acyl-CoA + malonyl-CoA + H(+) = a very-long-chain 3-oxoacyl-CoA + CO2 + CoA</text>
        <dbReference type="Rhea" id="RHEA:32727"/>
        <dbReference type="ChEBI" id="CHEBI:15378"/>
        <dbReference type="ChEBI" id="CHEBI:16526"/>
        <dbReference type="ChEBI" id="CHEBI:57287"/>
        <dbReference type="ChEBI" id="CHEBI:57384"/>
        <dbReference type="ChEBI" id="CHEBI:90725"/>
        <dbReference type="ChEBI" id="CHEBI:90736"/>
        <dbReference type="EC" id="2.3.1.199"/>
    </reaction>
</comment>
<reference evidence="12 13" key="1">
    <citation type="submission" date="2024-03" db="EMBL/GenBank/DDBJ databases">
        <title>The genome assembly and annotation of the cricket Gryllus longicercus Weissman &amp; Gray.</title>
        <authorList>
            <person name="Szrajer S."/>
            <person name="Gray D."/>
            <person name="Ylla G."/>
        </authorList>
    </citation>
    <scope>NUCLEOTIDE SEQUENCE [LARGE SCALE GENOMIC DNA]</scope>
    <source>
        <strain evidence="12">DAG 2021-001</strain>
        <tissue evidence="12">Whole body minus gut</tissue>
    </source>
</reference>
<gene>
    <name evidence="12" type="ORF">R5R35_005180</name>
</gene>
<feature type="transmembrane region" description="Helical" evidence="10">
    <location>
        <begin position="212"/>
        <end position="230"/>
    </location>
</feature>
<dbReference type="GO" id="GO:0019367">
    <property type="term" value="P:fatty acid elongation, saturated fatty acid"/>
    <property type="evidence" value="ECO:0007669"/>
    <property type="project" value="TreeGrafter"/>
</dbReference>
<evidence type="ECO:0000256" key="7">
    <source>
        <dbReference type="ARBA" id="ARBA00023098"/>
    </source>
</evidence>
<keyword evidence="8 10" id="KW-0472">Membrane</keyword>
<dbReference type="PANTHER" id="PTHR11157">
    <property type="entry name" value="FATTY ACID ACYL TRANSFERASE-RELATED"/>
    <property type="match status" value="1"/>
</dbReference>
<accession>A0AAN9ZFS4</accession>